<dbReference type="Proteomes" id="UP000768567">
    <property type="component" value="Unassembled WGS sequence"/>
</dbReference>
<protein>
    <recommendedName>
        <fullName evidence="4">Spore cortex biosynthesis protein YabQ</fullName>
    </recommendedName>
</protein>
<evidence type="ECO:0000313" key="2">
    <source>
        <dbReference type="EMBL" id="MBE5036360.1"/>
    </source>
</evidence>
<reference evidence="2 3" key="1">
    <citation type="submission" date="2020-10" db="EMBL/GenBank/DDBJ databases">
        <title>ChiBAC.</title>
        <authorList>
            <person name="Zenner C."/>
            <person name="Hitch T.C.A."/>
            <person name="Clavel T."/>
        </authorList>
    </citation>
    <scope>NUCLEOTIDE SEQUENCE [LARGE SCALE GENOMIC DNA]</scope>
    <source>
        <strain evidence="2 3">DSM 109015</strain>
    </source>
</reference>
<keyword evidence="1" id="KW-0472">Membrane</keyword>
<keyword evidence="1" id="KW-0812">Transmembrane</keyword>
<gene>
    <name evidence="2" type="ORF">INF35_00880</name>
</gene>
<dbReference type="RefSeq" id="WP_193499702.1">
    <property type="nucleotide sequence ID" value="NZ_JADCKC010000001.1"/>
</dbReference>
<evidence type="ECO:0008006" key="4">
    <source>
        <dbReference type="Google" id="ProtNLM"/>
    </source>
</evidence>
<keyword evidence="1" id="KW-1133">Transmembrane helix</keyword>
<name>A0ABR9QZS5_9FIRM</name>
<comment type="caution">
    <text evidence="2">The sequence shown here is derived from an EMBL/GenBank/DDBJ whole genome shotgun (WGS) entry which is preliminary data.</text>
</comment>
<organism evidence="2 3">
    <name type="scientific">Gemmiger gallinarum</name>
    <dbReference type="NCBI Taxonomy" id="2779354"/>
    <lineage>
        <taxon>Bacteria</taxon>
        <taxon>Bacillati</taxon>
        <taxon>Bacillota</taxon>
        <taxon>Clostridia</taxon>
        <taxon>Eubacteriales</taxon>
        <taxon>Gemmiger</taxon>
    </lineage>
</organism>
<evidence type="ECO:0000313" key="3">
    <source>
        <dbReference type="Proteomes" id="UP000768567"/>
    </source>
</evidence>
<accession>A0ABR9QZS5</accession>
<keyword evidence="3" id="KW-1185">Reference proteome</keyword>
<proteinExistence type="predicted"/>
<evidence type="ECO:0000256" key="1">
    <source>
        <dbReference type="SAM" id="Phobius"/>
    </source>
</evidence>
<dbReference type="EMBL" id="JADCKC010000001">
    <property type="protein sequence ID" value="MBE5036360.1"/>
    <property type="molecule type" value="Genomic_DNA"/>
</dbReference>
<feature type="transmembrane region" description="Helical" evidence="1">
    <location>
        <begin position="72"/>
        <end position="93"/>
    </location>
</feature>
<feature type="transmembrane region" description="Helical" evidence="1">
    <location>
        <begin position="43"/>
        <end position="66"/>
    </location>
</feature>
<feature type="transmembrane region" description="Helical" evidence="1">
    <location>
        <begin position="6"/>
        <end position="31"/>
    </location>
</feature>
<sequence length="159" mass="17471">MTASPPLWAVWTDVLWCLGIGLCIAGGRDALGLLFGDSRPVRLVLDLTGFAAAAVAVCGFSAQVSASGTARWYMAAAMAAGAFGWSVTVSALLHRGTAMLLRILVLPLRGMERKILRPFHNRLVQAAFSAKQKRLHRKQVKKRKKQKKMLQNPKRILYN</sequence>